<sequence length="411" mass="44580">MYLRSRPASRVADSLLRVALACLLLVALLGLLLRAAPFLPALPFSYHNLLHAHSHFAFGGWVHPVLLALLLRAFPELRTRIRTGHWIALAVLLPVSALGMLLTFPVQGYGPASIAFSTLSLLAGFYEAALVFRALKGLPATPARRFFRAAMGWMILSAIGPFATGPITASGGLGSPLYYNAIYGYLHFQYNGCFSLLVLALWYRSLEKEGRGASLRAFRFFHWAVLPTYALSLLWNSPPLLVHAIGGGGALLQAAGFICLLRDSRGVRRLSPLLVLSAVAMGGKLLLQLLSALPAVALLAAAQRPFVIAYLHLVLLGFITLFVFAQLPASRLRNLGTGLFLASFVSTELLLVGQGLGWMMPHPPVWLLACSVPFPLGVLLLLLGQIRAGKRKSPVRILVTVNSRRETARLL</sequence>
<feature type="transmembrane region" description="Helical" evidence="1">
    <location>
        <begin position="56"/>
        <end position="74"/>
    </location>
</feature>
<organism evidence="2 3">
    <name type="scientific">Flaviaesturariibacter aridisoli</name>
    <dbReference type="NCBI Taxonomy" id="2545761"/>
    <lineage>
        <taxon>Bacteria</taxon>
        <taxon>Pseudomonadati</taxon>
        <taxon>Bacteroidota</taxon>
        <taxon>Chitinophagia</taxon>
        <taxon>Chitinophagales</taxon>
        <taxon>Chitinophagaceae</taxon>
        <taxon>Flaviaestuariibacter</taxon>
    </lineage>
</organism>
<dbReference type="RefSeq" id="WP_131853819.1">
    <property type="nucleotide sequence ID" value="NZ_SKFH01000042.1"/>
</dbReference>
<feature type="transmembrane region" description="Helical" evidence="1">
    <location>
        <begin position="188"/>
        <end position="205"/>
    </location>
</feature>
<name>A0A4R4DXJ9_9BACT</name>
<feature type="transmembrane region" description="Helical" evidence="1">
    <location>
        <begin position="339"/>
        <end position="359"/>
    </location>
</feature>
<dbReference type="EMBL" id="SKFH01000042">
    <property type="protein sequence ID" value="TCZ66519.1"/>
    <property type="molecule type" value="Genomic_DNA"/>
</dbReference>
<proteinExistence type="predicted"/>
<feature type="transmembrane region" description="Helical" evidence="1">
    <location>
        <begin position="307"/>
        <end position="327"/>
    </location>
</feature>
<feature type="transmembrane region" description="Helical" evidence="1">
    <location>
        <begin position="365"/>
        <end position="383"/>
    </location>
</feature>
<gene>
    <name evidence="2" type="ORF">E0486_16520</name>
</gene>
<dbReference type="OrthoDB" id="2827525at2"/>
<reference evidence="2 3" key="1">
    <citation type="submission" date="2019-03" db="EMBL/GenBank/DDBJ databases">
        <authorList>
            <person name="Kim M.K.M."/>
        </authorList>
    </citation>
    <scope>NUCLEOTIDE SEQUENCE [LARGE SCALE GENOMIC DNA]</scope>
    <source>
        <strain evidence="2 3">17J68-15</strain>
    </source>
</reference>
<feature type="transmembrane region" description="Helical" evidence="1">
    <location>
        <begin position="86"/>
        <end position="106"/>
    </location>
</feature>
<feature type="transmembrane region" description="Helical" evidence="1">
    <location>
        <begin position="217"/>
        <end position="235"/>
    </location>
</feature>
<evidence type="ECO:0000313" key="2">
    <source>
        <dbReference type="EMBL" id="TCZ66519.1"/>
    </source>
</evidence>
<accession>A0A4R4DXJ9</accession>
<feature type="transmembrane region" description="Helical" evidence="1">
    <location>
        <begin position="147"/>
        <end position="168"/>
    </location>
</feature>
<feature type="transmembrane region" description="Helical" evidence="1">
    <location>
        <begin position="273"/>
        <end position="301"/>
    </location>
</feature>
<feature type="transmembrane region" description="Helical" evidence="1">
    <location>
        <begin position="112"/>
        <end position="135"/>
    </location>
</feature>
<evidence type="ECO:0008006" key="4">
    <source>
        <dbReference type="Google" id="ProtNLM"/>
    </source>
</evidence>
<keyword evidence="3" id="KW-1185">Reference proteome</keyword>
<feature type="transmembrane region" description="Helical" evidence="1">
    <location>
        <begin position="241"/>
        <end position="261"/>
    </location>
</feature>
<dbReference type="AlphaFoldDB" id="A0A4R4DXJ9"/>
<comment type="caution">
    <text evidence="2">The sequence shown here is derived from an EMBL/GenBank/DDBJ whole genome shotgun (WGS) entry which is preliminary data.</text>
</comment>
<keyword evidence="1" id="KW-0812">Transmembrane</keyword>
<keyword evidence="1" id="KW-0472">Membrane</keyword>
<dbReference type="Proteomes" id="UP000295164">
    <property type="component" value="Unassembled WGS sequence"/>
</dbReference>
<evidence type="ECO:0000313" key="3">
    <source>
        <dbReference type="Proteomes" id="UP000295164"/>
    </source>
</evidence>
<evidence type="ECO:0000256" key="1">
    <source>
        <dbReference type="SAM" id="Phobius"/>
    </source>
</evidence>
<protein>
    <recommendedName>
        <fullName evidence="4">NnrS family protein</fullName>
    </recommendedName>
</protein>
<keyword evidence="1" id="KW-1133">Transmembrane helix</keyword>